<dbReference type="Proteomes" id="UP000095286">
    <property type="component" value="Unplaced"/>
</dbReference>
<accession>A0AC35TNS5</accession>
<reference evidence="2" key="1">
    <citation type="submission" date="2016-11" db="UniProtKB">
        <authorList>
            <consortium name="WormBaseParasite"/>
        </authorList>
    </citation>
    <scope>IDENTIFICATION</scope>
    <source>
        <strain evidence="2">KR3021</strain>
    </source>
</reference>
<dbReference type="WBParaSite" id="RSKR_0000277000.1">
    <property type="protein sequence ID" value="RSKR_0000277000.1"/>
    <property type="gene ID" value="RSKR_0000277000"/>
</dbReference>
<name>A0AC35TNS5_9BILA</name>
<organism evidence="1 2">
    <name type="scientific">Rhabditophanes sp. KR3021</name>
    <dbReference type="NCBI Taxonomy" id="114890"/>
    <lineage>
        <taxon>Eukaryota</taxon>
        <taxon>Metazoa</taxon>
        <taxon>Ecdysozoa</taxon>
        <taxon>Nematoda</taxon>
        <taxon>Chromadorea</taxon>
        <taxon>Rhabditida</taxon>
        <taxon>Tylenchina</taxon>
        <taxon>Panagrolaimomorpha</taxon>
        <taxon>Strongyloidoidea</taxon>
        <taxon>Alloionematidae</taxon>
        <taxon>Rhabditophanes</taxon>
    </lineage>
</organism>
<evidence type="ECO:0000313" key="2">
    <source>
        <dbReference type="WBParaSite" id="RSKR_0000277000.1"/>
    </source>
</evidence>
<proteinExistence type="predicted"/>
<sequence>MNWLSNATKNISTYVSGPSNPGKLEGTDLMDEPANFVDKQQQPTAFTKFKSFAKKTTNDAYVKANEWKEYMNETAVVKDDDEEEIKPAQETPDQESIGKSTSFMSDLSVMARKASKGAAEKATKLKEYVNEMTTSVDEEKQPESSESIKTSSVINDISKYAKKAGEVTVRKASELKKYVDEVAKESILGDLERENEAYIAEIEKEKLRSITEYPWIGMPNEALAHKRILSLSLDPKNFTGHVPEYIGYSANEIDALAAKMIDADQNLRSMRLNLVPTQINEDKFWQNYAYKVYVVRKILLEEDSEDRLKEMNLTDLPNEEEKIIEASSSPGKESSLDTDDWEKELLNDLDFDVVMAKTGNKSNEEWEAEIDAILNEETKN</sequence>
<evidence type="ECO:0000313" key="1">
    <source>
        <dbReference type="Proteomes" id="UP000095286"/>
    </source>
</evidence>
<protein>
    <submittedName>
        <fullName evidence="2">BSD domain-containing protein</fullName>
    </submittedName>
</protein>